<protein>
    <submittedName>
        <fullName evidence="2">Uncharacterized protein</fullName>
    </submittedName>
</protein>
<accession>A0A8I1XN15</accession>
<keyword evidence="1" id="KW-0472">Membrane</keyword>
<proteinExistence type="predicted"/>
<feature type="transmembrane region" description="Helical" evidence="1">
    <location>
        <begin position="81"/>
        <end position="103"/>
    </location>
</feature>
<evidence type="ECO:0000256" key="1">
    <source>
        <dbReference type="SAM" id="Phobius"/>
    </source>
</evidence>
<gene>
    <name evidence="2" type="ORF">J7405_20095</name>
</gene>
<dbReference type="AlphaFoldDB" id="A0A8I1XN15"/>
<keyword evidence="1" id="KW-1133">Transmembrane helix</keyword>
<comment type="caution">
    <text evidence="2">The sequence shown here is derived from an EMBL/GenBank/DDBJ whole genome shotgun (WGS) entry which is preliminary data.</text>
</comment>
<feature type="transmembrane region" description="Helical" evidence="1">
    <location>
        <begin position="149"/>
        <end position="171"/>
    </location>
</feature>
<evidence type="ECO:0000313" key="3">
    <source>
        <dbReference type="Proteomes" id="UP000668572"/>
    </source>
</evidence>
<dbReference type="RefSeq" id="WP_150117937.1">
    <property type="nucleotide sequence ID" value="NZ_JAGHXV010000094.1"/>
</dbReference>
<organism evidence="2 3">
    <name type="scientific">Xanthomonas manihotis</name>
    <dbReference type="NCBI Taxonomy" id="43353"/>
    <lineage>
        <taxon>Bacteria</taxon>
        <taxon>Pseudomonadati</taxon>
        <taxon>Pseudomonadota</taxon>
        <taxon>Gammaproteobacteria</taxon>
        <taxon>Lysobacterales</taxon>
        <taxon>Lysobacteraceae</taxon>
        <taxon>Xanthomonas</taxon>
    </lineage>
</organism>
<keyword evidence="1" id="KW-0812">Transmembrane</keyword>
<feature type="transmembrane region" description="Helical" evidence="1">
    <location>
        <begin position="55"/>
        <end position="75"/>
    </location>
</feature>
<name>A0A8I1XN15_XANMN</name>
<feature type="transmembrane region" description="Helical" evidence="1">
    <location>
        <begin position="123"/>
        <end position="143"/>
    </location>
</feature>
<evidence type="ECO:0000313" key="2">
    <source>
        <dbReference type="EMBL" id="MBO9761806.1"/>
    </source>
</evidence>
<sequence length="182" mass="20859">MLSKNSRADQSSLIREYQRKDADNNSKIIALEKRIRILEEFASKKSMPLALFEPSIFHFFLFLVLALVTIGLPIFKNTADYFEYLAYIFPALAAFAGGAGIYFSERLATVKFLNWEKSFQVGALLYSISVTTICAGLFSFILYKKQLEIIAYAMIFPLGLACAVFFTWLRYKKIKKRKSKLI</sequence>
<dbReference type="EMBL" id="JAGHXW010000075">
    <property type="protein sequence ID" value="MBO9761806.1"/>
    <property type="molecule type" value="Genomic_DNA"/>
</dbReference>
<dbReference type="Proteomes" id="UP000668572">
    <property type="component" value="Unassembled WGS sequence"/>
</dbReference>
<reference evidence="2" key="1">
    <citation type="submission" date="2021-03" db="EMBL/GenBank/DDBJ databases">
        <title>Molecular characterization of Xanthomonas species pathogenic on Araceae and the development of a triplex TaqMan assay for detection of X. phaseoli pv. dieffenbachiae.</title>
        <authorList>
            <person name="Van Der Wolf J."/>
            <person name="Krijger M."/>
            <person name="Mendes O."/>
            <person name="Brankovics B."/>
            <person name="Bonants P."/>
            <person name="Meekes E."/>
        </authorList>
    </citation>
    <scope>NUCLEOTIDE SEQUENCE</scope>
    <source>
        <strain evidence="2">NBC1264</strain>
    </source>
</reference>